<feature type="transmembrane region" description="Helical" evidence="4">
    <location>
        <begin position="289"/>
        <end position="307"/>
    </location>
</feature>
<dbReference type="PANTHER" id="PTHR11360:SF234">
    <property type="entry name" value="MFS-TYPE TRANSPORTER DBAD-RELATED"/>
    <property type="match status" value="1"/>
</dbReference>
<evidence type="ECO:0000313" key="7">
    <source>
        <dbReference type="Proteomes" id="UP000001194"/>
    </source>
</evidence>
<feature type="transmembrane region" description="Helical" evidence="4">
    <location>
        <begin position="422"/>
        <end position="442"/>
    </location>
</feature>
<comment type="similarity">
    <text evidence="2">Belongs to the major facilitator superfamily. Monocarboxylate porter (TC 2.A.1.13) family.</text>
</comment>
<feature type="transmembrane region" description="Helical" evidence="4">
    <location>
        <begin position="189"/>
        <end position="209"/>
    </location>
</feature>
<feature type="transmembrane region" description="Helical" evidence="4">
    <location>
        <begin position="132"/>
        <end position="149"/>
    </location>
</feature>
<sequence>MQNSRSVTAASTDNLPSLKNQTSFNHEREDKKEGIDEIASRAPSVEINFPDGGTRAWLVVCGAMCCTFSTFGYVNAWGVFQSYYTSNVMRDISPSSIHVQPIRSWIGSIQYALVFLPGLIAGRLLDLGHFRFPFLFGSILVVVSCLITAECKKYWHFLLCQGILTGIGSGICFGPTLGIVGHWFLVKRGLALGMVAVGSSIGGTIYPIAARQLMPLIGFSWTMRVMALISMVMLSVSNLTLKPRLPPKDVPGGLFNVRVFRSPAFTIYCFATLVAFLGIYTVLTYINTSAVLVGVSPDFAFYLVSIANASSGPGRIATGIMADKFGPVNVMVPMTLASAIMTFGWPYAHTKGSLIVVAILYGFTSSSFVSALNMPVFALGEMGDVGRRLGTVMMFTAVGALCGPPISGAIFRSTGGFNAVSYYAGSVIVVATILMATTRYLILRRFWGKF</sequence>
<feature type="transmembrane region" description="Helical" evidence="4">
    <location>
        <begin position="262"/>
        <end position="283"/>
    </location>
</feature>
<dbReference type="PROSITE" id="PS50850">
    <property type="entry name" value="MFS"/>
    <property type="match status" value="1"/>
</dbReference>
<accession>B0DG24</accession>
<keyword evidence="4" id="KW-1133">Transmembrane helix</keyword>
<proteinExistence type="inferred from homology"/>
<dbReference type="KEGG" id="lbc:LACBIDRAFT_300117"/>
<dbReference type="RefSeq" id="XP_001882938.1">
    <property type="nucleotide sequence ID" value="XM_001882903.1"/>
</dbReference>
<dbReference type="GeneID" id="6078414"/>
<protein>
    <submittedName>
        <fullName evidence="6">Predicted protein</fullName>
    </submittedName>
</protein>
<dbReference type="PANTHER" id="PTHR11360">
    <property type="entry name" value="MONOCARBOXYLATE TRANSPORTER"/>
    <property type="match status" value="1"/>
</dbReference>
<feature type="transmembrane region" description="Helical" evidence="4">
    <location>
        <begin position="155"/>
        <end position="177"/>
    </location>
</feature>
<dbReference type="InterPro" id="IPR011701">
    <property type="entry name" value="MFS"/>
</dbReference>
<dbReference type="EMBL" id="DS547108">
    <property type="protein sequence ID" value="EDR06566.1"/>
    <property type="molecule type" value="Genomic_DNA"/>
</dbReference>
<evidence type="ECO:0000256" key="2">
    <source>
        <dbReference type="ARBA" id="ARBA00006727"/>
    </source>
</evidence>
<keyword evidence="4" id="KW-0472">Membrane</keyword>
<evidence type="ECO:0000259" key="5">
    <source>
        <dbReference type="PROSITE" id="PS50850"/>
    </source>
</evidence>
<dbReference type="InParanoid" id="B0DG24"/>
<dbReference type="Proteomes" id="UP000001194">
    <property type="component" value="Unassembled WGS sequence"/>
</dbReference>
<dbReference type="OrthoDB" id="6509908at2759"/>
<organism evidence="7">
    <name type="scientific">Laccaria bicolor (strain S238N-H82 / ATCC MYA-4686)</name>
    <name type="common">Bicoloured deceiver</name>
    <name type="synonym">Laccaria laccata var. bicolor</name>
    <dbReference type="NCBI Taxonomy" id="486041"/>
    <lineage>
        <taxon>Eukaryota</taxon>
        <taxon>Fungi</taxon>
        <taxon>Dikarya</taxon>
        <taxon>Basidiomycota</taxon>
        <taxon>Agaricomycotina</taxon>
        <taxon>Agaricomycetes</taxon>
        <taxon>Agaricomycetidae</taxon>
        <taxon>Agaricales</taxon>
        <taxon>Agaricineae</taxon>
        <taxon>Hydnangiaceae</taxon>
        <taxon>Laccaria</taxon>
    </lineage>
</organism>
<feature type="compositionally biased region" description="Polar residues" evidence="3">
    <location>
        <begin position="1"/>
        <end position="24"/>
    </location>
</feature>
<dbReference type="InterPro" id="IPR036259">
    <property type="entry name" value="MFS_trans_sf"/>
</dbReference>
<feature type="transmembrane region" description="Helical" evidence="4">
    <location>
        <begin position="104"/>
        <end position="125"/>
    </location>
</feature>
<feature type="transmembrane region" description="Helical" evidence="4">
    <location>
        <begin position="56"/>
        <end position="84"/>
    </location>
</feature>
<dbReference type="GO" id="GO:0022857">
    <property type="term" value="F:transmembrane transporter activity"/>
    <property type="evidence" value="ECO:0007669"/>
    <property type="project" value="InterPro"/>
</dbReference>
<feature type="transmembrane region" description="Helical" evidence="4">
    <location>
        <begin position="354"/>
        <end position="377"/>
    </location>
</feature>
<evidence type="ECO:0000256" key="1">
    <source>
        <dbReference type="ARBA" id="ARBA00004141"/>
    </source>
</evidence>
<feature type="transmembrane region" description="Helical" evidence="4">
    <location>
        <begin position="328"/>
        <end position="348"/>
    </location>
</feature>
<feature type="transmembrane region" description="Helical" evidence="4">
    <location>
        <begin position="221"/>
        <end position="241"/>
    </location>
</feature>
<dbReference type="Gene3D" id="1.20.1250.20">
    <property type="entry name" value="MFS general substrate transporter like domains"/>
    <property type="match status" value="2"/>
</dbReference>
<comment type="subcellular location">
    <subcellularLocation>
        <location evidence="1">Membrane</location>
        <topology evidence="1">Multi-pass membrane protein</topology>
    </subcellularLocation>
</comment>
<feature type="domain" description="Major facilitator superfamily (MFS) profile" evidence="5">
    <location>
        <begin position="264"/>
        <end position="450"/>
    </location>
</feature>
<dbReference type="GO" id="GO:0016020">
    <property type="term" value="C:membrane"/>
    <property type="evidence" value="ECO:0007669"/>
    <property type="project" value="UniProtKB-SubCell"/>
</dbReference>
<name>B0DG24_LACBS</name>
<reference evidence="6 7" key="1">
    <citation type="journal article" date="2008" name="Nature">
        <title>The genome of Laccaria bicolor provides insights into mycorrhizal symbiosis.</title>
        <authorList>
            <person name="Martin F."/>
            <person name="Aerts A."/>
            <person name="Ahren D."/>
            <person name="Brun A."/>
            <person name="Danchin E.G.J."/>
            <person name="Duchaussoy F."/>
            <person name="Gibon J."/>
            <person name="Kohler A."/>
            <person name="Lindquist E."/>
            <person name="Pereda V."/>
            <person name="Salamov A."/>
            <person name="Shapiro H.J."/>
            <person name="Wuyts J."/>
            <person name="Blaudez D."/>
            <person name="Buee M."/>
            <person name="Brokstein P."/>
            <person name="Canbaeck B."/>
            <person name="Cohen D."/>
            <person name="Courty P.E."/>
            <person name="Coutinho P.M."/>
            <person name="Delaruelle C."/>
            <person name="Detter J.C."/>
            <person name="Deveau A."/>
            <person name="DiFazio S."/>
            <person name="Duplessis S."/>
            <person name="Fraissinet-Tachet L."/>
            <person name="Lucic E."/>
            <person name="Frey-Klett P."/>
            <person name="Fourrey C."/>
            <person name="Feussner I."/>
            <person name="Gay G."/>
            <person name="Grimwood J."/>
            <person name="Hoegger P.J."/>
            <person name="Jain P."/>
            <person name="Kilaru S."/>
            <person name="Labbe J."/>
            <person name="Lin Y.C."/>
            <person name="Legue V."/>
            <person name="Le Tacon F."/>
            <person name="Marmeisse R."/>
            <person name="Melayah D."/>
            <person name="Montanini B."/>
            <person name="Muratet M."/>
            <person name="Nehls U."/>
            <person name="Niculita-Hirzel H."/>
            <person name="Oudot-Le Secq M.P."/>
            <person name="Peter M."/>
            <person name="Quesneville H."/>
            <person name="Rajashekar B."/>
            <person name="Reich M."/>
            <person name="Rouhier N."/>
            <person name="Schmutz J."/>
            <person name="Yin T."/>
            <person name="Chalot M."/>
            <person name="Henrissat B."/>
            <person name="Kuees U."/>
            <person name="Lucas S."/>
            <person name="Van de Peer Y."/>
            <person name="Podila G.K."/>
            <person name="Polle A."/>
            <person name="Pukkila P.J."/>
            <person name="Richardson P.M."/>
            <person name="Rouze P."/>
            <person name="Sanders I.R."/>
            <person name="Stajich J.E."/>
            <person name="Tunlid A."/>
            <person name="Tuskan G."/>
            <person name="Grigoriev I.V."/>
        </authorList>
    </citation>
    <scope>NUCLEOTIDE SEQUENCE [LARGE SCALE GENOMIC DNA]</scope>
    <source>
        <strain evidence="7">S238N-H82 / ATCC MYA-4686</strain>
    </source>
</reference>
<evidence type="ECO:0000256" key="3">
    <source>
        <dbReference type="SAM" id="MobiDB-lite"/>
    </source>
</evidence>
<dbReference type="HOGENOM" id="CLU_001265_1_1_1"/>
<dbReference type="Pfam" id="PF07690">
    <property type="entry name" value="MFS_1"/>
    <property type="match status" value="1"/>
</dbReference>
<dbReference type="InterPro" id="IPR020846">
    <property type="entry name" value="MFS_dom"/>
</dbReference>
<dbReference type="SUPFAM" id="SSF103473">
    <property type="entry name" value="MFS general substrate transporter"/>
    <property type="match status" value="1"/>
</dbReference>
<dbReference type="InterPro" id="IPR050327">
    <property type="entry name" value="Proton-linked_MCT"/>
</dbReference>
<feature type="transmembrane region" description="Helical" evidence="4">
    <location>
        <begin position="389"/>
        <end position="410"/>
    </location>
</feature>
<evidence type="ECO:0000313" key="6">
    <source>
        <dbReference type="EMBL" id="EDR06566.1"/>
    </source>
</evidence>
<keyword evidence="4" id="KW-0812">Transmembrane</keyword>
<evidence type="ECO:0000256" key="4">
    <source>
        <dbReference type="SAM" id="Phobius"/>
    </source>
</evidence>
<keyword evidence="7" id="KW-1185">Reference proteome</keyword>
<feature type="region of interest" description="Disordered" evidence="3">
    <location>
        <begin position="1"/>
        <end position="33"/>
    </location>
</feature>
<dbReference type="AlphaFoldDB" id="B0DG24"/>
<gene>
    <name evidence="6" type="ORF">LACBIDRAFT_300117</name>
</gene>